<reference evidence="2" key="1">
    <citation type="submission" date="2021-03" db="EMBL/GenBank/DDBJ databases">
        <title>Draft genome sequence of rust myrtle Austropuccinia psidii MF-1, a brazilian biotype.</title>
        <authorList>
            <person name="Quecine M.C."/>
            <person name="Pachon D.M.R."/>
            <person name="Bonatelli M.L."/>
            <person name="Correr F.H."/>
            <person name="Franceschini L.M."/>
            <person name="Leite T.F."/>
            <person name="Margarido G.R.A."/>
            <person name="Almeida C.A."/>
            <person name="Ferrarezi J.A."/>
            <person name="Labate C.A."/>
        </authorList>
    </citation>
    <scope>NUCLEOTIDE SEQUENCE</scope>
    <source>
        <strain evidence="2">MF-1</strain>
    </source>
</reference>
<evidence type="ECO:0000256" key="1">
    <source>
        <dbReference type="SAM" id="MobiDB-lite"/>
    </source>
</evidence>
<dbReference type="Proteomes" id="UP000765509">
    <property type="component" value="Unassembled WGS sequence"/>
</dbReference>
<comment type="caution">
    <text evidence="2">The sequence shown here is derived from an EMBL/GenBank/DDBJ whole genome shotgun (WGS) entry which is preliminary data.</text>
</comment>
<proteinExistence type="predicted"/>
<keyword evidence="3" id="KW-1185">Reference proteome</keyword>
<accession>A0A9Q3E3A2</accession>
<dbReference type="OrthoDB" id="2506366at2759"/>
<protein>
    <submittedName>
        <fullName evidence="2">Uncharacterized protein</fullName>
    </submittedName>
</protein>
<dbReference type="EMBL" id="AVOT02024453">
    <property type="protein sequence ID" value="MBW0515131.1"/>
    <property type="molecule type" value="Genomic_DNA"/>
</dbReference>
<gene>
    <name evidence="2" type="ORF">O181_054846</name>
</gene>
<sequence length="118" mass="13581">MLRPQKPLPSSIPKTFEISTPGAIQRASRLDKGVHITTPTQKPGRVTTPTRKSVKIQEKGYNLNFYGSNVEDFIKRAERIESIEGANERDLEMKIPLWSEYKNIRYEIEGMPGYEKEE</sequence>
<evidence type="ECO:0000313" key="2">
    <source>
        <dbReference type="EMBL" id="MBW0515131.1"/>
    </source>
</evidence>
<evidence type="ECO:0000313" key="3">
    <source>
        <dbReference type="Proteomes" id="UP000765509"/>
    </source>
</evidence>
<feature type="region of interest" description="Disordered" evidence="1">
    <location>
        <begin position="27"/>
        <end position="52"/>
    </location>
</feature>
<dbReference type="AlphaFoldDB" id="A0A9Q3E3A2"/>
<name>A0A9Q3E3A2_9BASI</name>
<feature type="compositionally biased region" description="Polar residues" evidence="1">
    <location>
        <begin position="37"/>
        <end position="51"/>
    </location>
</feature>
<organism evidence="2 3">
    <name type="scientific">Austropuccinia psidii MF-1</name>
    <dbReference type="NCBI Taxonomy" id="1389203"/>
    <lineage>
        <taxon>Eukaryota</taxon>
        <taxon>Fungi</taxon>
        <taxon>Dikarya</taxon>
        <taxon>Basidiomycota</taxon>
        <taxon>Pucciniomycotina</taxon>
        <taxon>Pucciniomycetes</taxon>
        <taxon>Pucciniales</taxon>
        <taxon>Sphaerophragmiaceae</taxon>
        <taxon>Austropuccinia</taxon>
    </lineage>
</organism>